<evidence type="ECO:0000313" key="2">
    <source>
        <dbReference type="Proteomes" id="UP000014174"/>
    </source>
</evidence>
<gene>
    <name evidence="1" type="ORF">ADIARSV_2925</name>
</gene>
<organism evidence="1 2">
    <name type="scientific">Arcticibacter svalbardensis MN12-7</name>
    <dbReference type="NCBI Taxonomy" id="1150600"/>
    <lineage>
        <taxon>Bacteria</taxon>
        <taxon>Pseudomonadati</taxon>
        <taxon>Bacteroidota</taxon>
        <taxon>Sphingobacteriia</taxon>
        <taxon>Sphingobacteriales</taxon>
        <taxon>Sphingobacteriaceae</taxon>
        <taxon>Arcticibacter</taxon>
    </lineage>
</organism>
<dbReference type="AlphaFoldDB" id="R9GQ14"/>
<accession>R9GQ14</accession>
<dbReference type="EMBL" id="AQPN01000101">
    <property type="protein sequence ID" value="EOR93932.1"/>
    <property type="molecule type" value="Genomic_DNA"/>
</dbReference>
<dbReference type="Proteomes" id="UP000014174">
    <property type="component" value="Unassembled WGS sequence"/>
</dbReference>
<sequence length="40" mass="4894">MAIWDEKNKQTIELITNQMTWTANTISKLYKSRWQVEVFF</sequence>
<name>R9GQ14_9SPHI</name>
<comment type="caution">
    <text evidence="1">The sequence shown here is derived from an EMBL/GenBank/DDBJ whole genome shotgun (WGS) entry which is preliminary data.</text>
</comment>
<proteinExistence type="predicted"/>
<dbReference type="SUPFAM" id="SSF53098">
    <property type="entry name" value="Ribonuclease H-like"/>
    <property type="match status" value="1"/>
</dbReference>
<dbReference type="InterPro" id="IPR012337">
    <property type="entry name" value="RNaseH-like_sf"/>
</dbReference>
<protein>
    <recommendedName>
        <fullName evidence="3">Transposase IS4-like domain-containing protein</fullName>
    </recommendedName>
</protein>
<evidence type="ECO:0000313" key="1">
    <source>
        <dbReference type="EMBL" id="EOR93932.1"/>
    </source>
</evidence>
<keyword evidence="2" id="KW-1185">Reference proteome</keyword>
<reference evidence="1 2" key="1">
    <citation type="journal article" date="2013" name="Genome Announc.">
        <title>Draft Genome Sequence of Arcticibacter svalbardensis Strain MN12-7T, a Member of the Family Sphingobacteriaceae Isolated from an Arctic Soil Sample.</title>
        <authorList>
            <person name="Shivaji S."/>
            <person name="Ara S."/>
            <person name="Prasad S."/>
            <person name="Manasa B.P."/>
            <person name="Begum Z."/>
            <person name="Singh A."/>
            <person name="Kumar Pinnaka A."/>
        </authorList>
    </citation>
    <scope>NUCLEOTIDE SEQUENCE [LARGE SCALE GENOMIC DNA]</scope>
    <source>
        <strain evidence="1 2">MN12-7</strain>
    </source>
</reference>
<dbReference type="eggNOG" id="COG3385">
    <property type="taxonomic scope" value="Bacteria"/>
</dbReference>
<evidence type="ECO:0008006" key="3">
    <source>
        <dbReference type="Google" id="ProtNLM"/>
    </source>
</evidence>